<comment type="function">
    <text evidence="9">Essential subunit of the Sec protein translocation channel SecYEG. Clamps together the 2 halves of SecY. May contact the channel plug during translocation.</text>
</comment>
<dbReference type="GO" id="GO:0065002">
    <property type="term" value="P:intracellular protein transmembrane transport"/>
    <property type="evidence" value="ECO:0007669"/>
    <property type="project" value="UniProtKB-UniRule"/>
</dbReference>
<protein>
    <recommendedName>
        <fullName evidence="9">Protein translocase subunit SecE</fullName>
    </recommendedName>
</protein>
<keyword evidence="4 9" id="KW-0812">Transmembrane</keyword>
<dbReference type="GO" id="GO:0005886">
    <property type="term" value="C:plasma membrane"/>
    <property type="evidence" value="ECO:0007669"/>
    <property type="project" value="UniProtKB-SubCell"/>
</dbReference>
<dbReference type="EMBL" id="VXPY01000111">
    <property type="protein sequence ID" value="MYD91745.1"/>
    <property type="molecule type" value="Genomic_DNA"/>
</dbReference>
<feature type="transmembrane region" description="Helical" evidence="9">
    <location>
        <begin position="43"/>
        <end position="70"/>
    </location>
</feature>
<dbReference type="InterPro" id="IPR038379">
    <property type="entry name" value="SecE_sf"/>
</dbReference>
<keyword evidence="7 9" id="KW-0811">Translocation</keyword>
<reference evidence="10" key="1">
    <citation type="submission" date="2019-09" db="EMBL/GenBank/DDBJ databases">
        <title>Characterisation of the sponge microbiome using genome-centric metagenomics.</title>
        <authorList>
            <person name="Engelberts J.P."/>
            <person name="Robbins S.J."/>
            <person name="De Goeij J.M."/>
            <person name="Aranda M."/>
            <person name="Bell S.C."/>
            <person name="Webster N.S."/>
        </authorList>
    </citation>
    <scope>NUCLEOTIDE SEQUENCE</scope>
    <source>
        <strain evidence="10">SB0662_bin_9</strain>
    </source>
</reference>
<dbReference type="GO" id="GO:0043952">
    <property type="term" value="P:protein transport by the Sec complex"/>
    <property type="evidence" value="ECO:0007669"/>
    <property type="project" value="UniProtKB-UniRule"/>
</dbReference>
<dbReference type="PANTHER" id="PTHR33910:SF1">
    <property type="entry name" value="PROTEIN TRANSLOCASE SUBUNIT SECE"/>
    <property type="match status" value="1"/>
</dbReference>
<keyword evidence="6 9" id="KW-1133">Transmembrane helix</keyword>
<dbReference type="Gene3D" id="1.20.5.1030">
    <property type="entry name" value="Preprotein translocase secy subunit"/>
    <property type="match status" value="1"/>
</dbReference>
<name>A0A6B1DYD6_9CHLR</name>
<evidence type="ECO:0000256" key="1">
    <source>
        <dbReference type="ARBA" id="ARBA00004370"/>
    </source>
</evidence>
<comment type="similarity">
    <text evidence="9">Belongs to the SecE/SEC61-gamma family.</text>
</comment>
<comment type="subunit">
    <text evidence="9">Component of the Sec protein translocase complex. Heterotrimer consisting of SecY, SecE and SecG subunits. The heterotrimers can form oligomers, although 1 heterotrimer is thought to be able to translocate proteins. Interacts with the ribosome. Interacts with SecDF, and other proteins may be involved. Interacts with SecA.</text>
</comment>
<keyword evidence="3 9" id="KW-1003">Cell membrane</keyword>
<sequence length="72" mass="8043">MTRSATAVTGVPSRVMRFFREVRTELSKVTFPTREEGIRLTTVVMLVTLAAAGCLYALDLAFSYVITWIITL</sequence>
<evidence type="ECO:0000256" key="4">
    <source>
        <dbReference type="ARBA" id="ARBA00022692"/>
    </source>
</evidence>
<evidence type="ECO:0000256" key="2">
    <source>
        <dbReference type="ARBA" id="ARBA00022448"/>
    </source>
</evidence>
<evidence type="ECO:0000256" key="8">
    <source>
        <dbReference type="ARBA" id="ARBA00023136"/>
    </source>
</evidence>
<proteinExistence type="inferred from homology"/>
<gene>
    <name evidence="9 10" type="primary">secE</name>
    <name evidence="10" type="ORF">F4Y08_15665</name>
</gene>
<dbReference type="GO" id="GO:0008320">
    <property type="term" value="F:protein transmembrane transporter activity"/>
    <property type="evidence" value="ECO:0007669"/>
    <property type="project" value="UniProtKB-UniRule"/>
</dbReference>
<keyword evidence="2 9" id="KW-0813">Transport</keyword>
<comment type="caution">
    <text evidence="10">The sequence shown here is derived from an EMBL/GenBank/DDBJ whole genome shotgun (WGS) entry which is preliminary data.</text>
</comment>
<organism evidence="10">
    <name type="scientific">Caldilineaceae bacterium SB0662_bin_9</name>
    <dbReference type="NCBI Taxonomy" id="2605258"/>
    <lineage>
        <taxon>Bacteria</taxon>
        <taxon>Bacillati</taxon>
        <taxon>Chloroflexota</taxon>
        <taxon>Caldilineae</taxon>
        <taxon>Caldilineales</taxon>
        <taxon>Caldilineaceae</taxon>
    </lineage>
</organism>
<dbReference type="InterPro" id="IPR005807">
    <property type="entry name" value="SecE_bac"/>
</dbReference>
<dbReference type="Pfam" id="PF00584">
    <property type="entry name" value="SecE"/>
    <property type="match status" value="1"/>
</dbReference>
<keyword evidence="5 9" id="KW-0653">Protein transport</keyword>
<dbReference type="GO" id="GO:0009306">
    <property type="term" value="P:protein secretion"/>
    <property type="evidence" value="ECO:0007669"/>
    <property type="project" value="UniProtKB-UniRule"/>
</dbReference>
<dbReference type="PANTHER" id="PTHR33910">
    <property type="entry name" value="PROTEIN TRANSLOCASE SUBUNIT SECE"/>
    <property type="match status" value="1"/>
</dbReference>
<evidence type="ECO:0000256" key="5">
    <source>
        <dbReference type="ARBA" id="ARBA00022927"/>
    </source>
</evidence>
<dbReference type="GO" id="GO:0006605">
    <property type="term" value="P:protein targeting"/>
    <property type="evidence" value="ECO:0007669"/>
    <property type="project" value="UniProtKB-UniRule"/>
</dbReference>
<dbReference type="HAMAP" id="MF_00422">
    <property type="entry name" value="SecE"/>
    <property type="match status" value="1"/>
</dbReference>
<evidence type="ECO:0000256" key="3">
    <source>
        <dbReference type="ARBA" id="ARBA00022475"/>
    </source>
</evidence>
<evidence type="ECO:0000313" key="10">
    <source>
        <dbReference type="EMBL" id="MYD91745.1"/>
    </source>
</evidence>
<accession>A0A6B1DYD6</accession>
<evidence type="ECO:0000256" key="9">
    <source>
        <dbReference type="HAMAP-Rule" id="MF_00422"/>
    </source>
</evidence>
<keyword evidence="8 9" id="KW-0472">Membrane</keyword>
<comment type="subcellular location">
    <subcellularLocation>
        <location evidence="9">Cell membrane</location>
        <topology evidence="9">Single-pass membrane protein</topology>
    </subcellularLocation>
    <subcellularLocation>
        <location evidence="1">Membrane</location>
    </subcellularLocation>
</comment>
<dbReference type="NCBIfam" id="TIGR00964">
    <property type="entry name" value="secE_bact"/>
    <property type="match status" value="1"/>
</dbReference>
<evidence type="ECO:0000256" key="6">
    <source>
        <dbReference type="ARBA" id="ARBA00022989"/>
    </source>
</evidence>
<dbReference type="InterPro" id="IPR001901">
    <property type="entry name" value="Translocase_SecE/Sec61-g"/>
</dbReference>
<evidence type="ECO:0000256" key="7">
    <source>
        <dbReference type="ARBA" id="ARBA00023010"/>
    </source>
</evidence>
<dbReference type="AlphaFoldDB" id="A0A6B1DYD6"/>